<comment type="caution">
    <text evidence="2">The sequence shown here is derived from an EMBL/GenBank/DDBJ whole genome shotgun (WGS) entry which is preliminary data.</text>
</comment>
<reference evidence="2 3" key="1">
    <citation type="submission" date="2019-10" db="EMBL/GenBank/DDBJ databases">
        <title>Assembly and Annotation for the nematode Trichostrongylus colubriformis.</title>
        <authorList>
            <person name="Martin J."/>
        </authorList>
    </citation>
    <scope>NUCLEOTIDE SEQUENCE [LARGE SCALE GENOMIC DNA]</scope>
    <source>
        <strain evidence="2">G859</strain>
        <tissue evidence="2">Whole worm</tissue>
    </source>
</reference>
<feature type="compositionally biased region" description="Gly residues" evidence="1">
    <location>
        <begin position="213"/>
        <end position="270"/>
    </location>
</feature>
<dbReference type="AlphaFoldDB" id="A0AAN8FJ28"/>
<name>A0AAN8FJ28_TRICO</name>
<dbReference type="Proteomes" id="UP001331761">
    <property type="component" value="Unassembled WGS sequence"/>
</dbReference>
<feature type="region of interest" description="Disordered" evidence="1">
    <location>
        <begin position="1"/>
        <end position="86"/>
    </location>
</feature>
<proteinExistence type="predicted"/>
<gene>
    <name evidence="2" type="ORF">GCK32_000406</name>
</gene>
<evidence type="ECO:0000313" key="3">
    <source>
        <dbReference type="Proteomes" id="UP001331761"/>
    </source>
</evidence>
<evidence type="ECO:0000256" key="1">
    <source>
        <dbReference type="SAM" id="MobiDB-lite"/>
    </source>
</evidence>
<dbReference type="EMBL" id="WIXE01018795">
    <property type="protein sequence ID" value="KAK5970615.1"/>
    <property type="molecule type" value="Genomic_DNA"/>
</dbReference>
<keyword evidence="3" id="KW-1185">Reference proteome</keyword>
<feature type="compositionally biased region" description="Basic and acidic residues" evidence="1">
    <location>
        <begin position="28"/>
        <end position="55"/>
    </location>
</feature>
<feature type="region of interest" description="Disordered" evidence="1">
    <location>
        <begin position="148"/>
        <end position="303"/>
    </location>
</feature>
<organism evidence="2 3">
    <name type="scientific">Trichostrongylus colubriformis</name>
    <name type="common">Black scour worm</name>
    <dbReference type="NCBI Taxonomy" id="6319"/>
    <lineage>
        <taxon>Eukaryota</taxon>
        <taxon>Metazoa</taxon>
        <taxon>Ecdysozoa</taxon>
        <taxon>Nematoda</taxon>
        <taxon>Chromadorea</taxon>
        <taxon>Rhabditida</taxon>
        <taxon>Rhabditina</taxon>
        <taxon>Rhabditomorpha</taxon>
        <taxon>Strongyloidea</taxon>
        <taxon>Trichostrongylidae</taxon>
        <taxon>Trichostrongylus</taxon>
    </lineage>
</organism>
<evidence type="ECO:0000313" key="2">
    <source>
        <dbReference type="EMBL" id="KAK5970615.1"/>
    </source>
</evidence>
<protein>
    <submittedName>
        <fullName evidence="2">Uncharacterized protein</fullName>
    </submittedName>
</protein>
<sequence length="462" mass="49170">MSHYGSAGNLSPLRERTTSPAYSHLGRHKDDYNRFETARHAAAKRSERQKSEESRFQAFGDRPGSGVEMTTHHWQGGEIITDPSQLPKSLKPRRLYYSPIGDGTVAADGIELKRRPVDLSPRVTITQMTHVDRGQKGHDGLNVYEKTWTNTAGSRPGSEIGHGSEFGGGPGSGRNSRADALSPTGTDPHGKADPYGKGPLGPYGGTDLPSGYGSRGSPGTGGGYGGGHPPYGHGAGAGGPGGLGSPGGAGGARGLGSPGGLGGPAGGRQGTGINSPRGDPYSTLDSHASHPYGSNGILGPGNDGRISAASTMFSDPSYRFDTKTGYLITNPRELIHQYATTTPVAVMEATDNTPATTTISKHSIYRKVEETTEEQFSPYAPYKSSHRVQSPTRFTQQLRDETMTRTQREANAHADPLVQRDSHTQQRINEIRSKTDGIRRGHDEIDNLTQQLVQGLHTAPRF</sequence>
<accession>A0AAN8FJ28</accession>